<protein>
    <submittedName>
        <fullName evidence="1">Uncharacterized protein</fullName>
    </submittedName>
</protein>
<evidence type="ECO:0000313" key="2">
    <source>
        <dbReference type="Proteomes" id="UP000027222"/>
    </source>
</evidence>
<dbReference type="HOGENOM" id="CLU_2184167_0_0_1"/>
<accession>A0A067SKJ9</accession>
<dbReference type="AlphaFoldDB" id="A0A067SKJ9"/>
<sequence>MSSSDPIDNEVYDSDEYPELHPNFPALHARILSTLSSEILSWRKLTRGRYHEIHLLQVSSATSYIARFSRFAESPVKLQSEVATMRKRRWNAVHDNGTYARSTSVSDLG</sequence>
<reference evidence="2" key="1">
    <citation type="journal article" date="2014" name="Proc. Natl. Acad. Sci. U.S.A.">
        <title>Extensive sampling of basidiomycete genomes demonstrates inadequacy of the white-rot/brown-rot paradigm for wood decay fungi.</title>
        <authorList>
            <person name="Riley R."/>
            <person name="Salamov A.A."/>
            <person name="Brown D.W."/>
            <person name="Nagy L.G."/>
            <person name="Floudas D."/>
            <person name="Held B.W."/>
            <person name="Levasseur A."/>
            <person name="Lombard V."/>
            <person name="Morin E."/>
            <person name="Otillar R."/>
            <person name="Lindquist E.A."/>
            <person name="Sun H."/>
            <person name="LaButti K.M."/>
            <person name="Schmutz J."/>
            <person name="Jabbour D."/>
            <person name="Luo H."/>
            <person name="Baker S.E."/>
            <person name="Pisabarro A.G."/>
            <person name="Walton J.D."/>
            <person name="Blanchette R.A."/>
            <person name="Henrissat B."/>
            <person name="Martin F."/>
            <person name="Cullen D."/>
            <person name="Hibbett D.S."/>
            <person name="Grigoriev I.V."/>
        </authorList>
    </citation>
    <scope>NUCLEOTIDE SEQUENCE [LARGE SCALE GENOMIC DNA]</scope>
    <source>
        <strain evidence="2">CBS 339.88</strain>
    </source>
</reference>
<dbReference type="Proteomes" id="UP000027222">
    <property type="component" value="Unassembled WGS sequence"/>
</dbReference>
<evidence type="ECO:0000313" key="1">
    <source>
        <dbReference type="EMBL" id="KDR71421.1"/>
    </source>
</evidence>
<proteinExistence type="predicted"/>
<name>A0A067SKJ9_GALM3</name>
<dbReference type="OrthoDB" id="10003767at2759"/>
<organism evidence="1 2">
    <name type="scientific">Galerina marginata (strain CBS 339.88)</name>
    <dbReference type="NCBI Taxonomy" id="685588"/>
    <lineage>
        <taxon>Eukaryota</taxon>
        <taxon>Fungi</taxon>
        <taxon>Dikarya</taxon>
        <taxon>Basidiomycota</taxon>
        <taxon>Agaricomycotina</taxon>
        <taxon>Agaricomycetes</taxon>
        <taxon>Agaricomycetidae</taxon>
        <taxon>Agaricales</taxon>
        <taxon>Agaricineae</taxon>
        <taxon>Strophariaceae</taxon>
        <taxon>Galerina</taxon>
    </lineage>
</organism>
<dbReference type="EMBL" id="KL142392">
    <property type="protein sequence ID" value="KDR71421.1"/>
    <property type="molecule type" value="Genomic_DNA"/>
</dbReference>
<keyword evidence="2" id="KW-1185">Reference proteome</keyword>
<gene>
    <name evidence="1" type="ORF">GALMADRAFT_253739</name>
</gene>